<accession>F4YA16</accession>
<dbReference type="AlphaFoldDB" id="F4YA16"/>
<proteinExistence type="evidence at transcript level"/>
<organism evidence="1">
    <name type="scientific">Homo sapiens</name>
    <name type="common">Human</name>
    <dbReference type="NCBI Taxonomy" id="9606"/>
    <lineage>
        <taxon>Eukaryota</taxon>
        <taxon>Metazoa</taxon>
        <taxon>Chordata</taxon>
        <taxon>Craniata</taxon>
        <taxon>Vertebrata</taxon>
        <taxon>Euteleostomi</taxon>
        <taxon>Mammalia</taxon>
        <taxon>Eutheria</taxon>
        <taxon>Euarchontoglires</taxon>
        <taxon>Primates</taxon>
        <taxon>Haplorrhini</taxon>
        <taxon>Catarrhini</taxon>
        <taxon>Hominidae</taxon>
        <taxon>Homo</taxon>
    </lineage>
</organism>
<protein>
    <submittedName>
        <fullName evidence="1">Tospeak-4</fullName>
    </submittedName>
</protein>
<reference evidence="1" key="1">
    <citation type="submission" date="2009-12" db="EMBL/GenBank/DDBJ databases">
        <title>Tospeak, a primate-specific gene with a novel human promoter is disrupted in a family with severe vocal impairment.</title>
        <authorList>
            <person name="Clarke R.A."/>
            <person name="Fang Z.-M."/>
        </authorList>
    </citation>
    <scope>NUCLEOTIDE SEQUENCE</scope>
</reference>
<dbReference type="EMBL" id="GU295156">
    <property type="protein sequence ID" value="ADT65084.1"/>
    <property type="molecule type" value="mRNA"/>
</dbReference>
<sequence>MRCRGGPWKNLPMEGPQRDLWENNGNCRRVGQIIMATGLLEARPLKAIFCLWLERDCESFLRKSVALPGEVIKSLLAQEMKQQWP</sequence>
<name>F4YA16_HUMAN</name>
<evidence type="ECO:0000313" key="1">
    <source>
        <dbReference type="EMBL" id="ADT65084.1"/>
    </source>
</evidence>